<gene>
    <name evidence="1" type="ORF">M104_1118</name>
</gene>
<accession>A0AAN4N230</accession>
<dbReference type="InterPro" id="IPR023614">
    <property type="entry name" value="Porin_dom_sf"/>
</dbReference>
<protein>
    <submittedName>
        <fullName evidence="1">Phosphate-selective porin O and P family protein</fullName>
    </submittedName>
</protein>
<name>A0AAN4N230_BACFG</name>
<sequence>MWDIGQISLSKRDFMRYKESLLLPFFGAIIAVLPLAAQEKPMLKIGGALRFNYNYSDWKPENRNRGGEFDFDVFRLNVNASYKKFDLAADYRFYPSSSGGGMLREGWIGYRFNDSHRLQIGLTTVPFGVLPYTGNNYFFNLNYYAGLEDDADMGIKYLFHKDRWELSLAYFQNADLSETGGDSELSASRYAYDITGRDKEAHQGNIQVVYHFGNLWRHQLGGSVLMGGLYNMDTRKTGLRTAFALHYVADYRRWNLKMQYTNYNLRPVRAPGEDRSVVTMAAYGSSYRIASRADIYTVSLSYRIPVNKWFLDDICLYNDFSLLNKRVAGFNDSLENVTGCSLAMGKVSTYIDYAVGRNHAWLGDVWDEAFAGGTEDNWNVRFNINIGYYF</sequence>
<reference evidence="1 2" key="1">
    <citation type="submission" date="2014-02" db="EMBL/GenBank/DDBJ databases">
        <authorList>
            <person name="Sears C."/>
            <person name="Carroll K."/>
            <person name="Sack B.R."/>
            <person name="Qadri F."/>
            <person name="Myers L.L."/>
            <person name="Chung G.-T."/>
            <person name="Escheverria P."/>
            <person name="Fraser C.M."/>
            <person name="Sadzewicz L."/>
            <person name="Shefchek K.A."/>
            <person name="Tallon L."/>
            <person name="Das S.P."/>
            <person name="Daugherty S."/>
            <person name="Mongodin E.F."/>
        </authorList>
    </citation>
    <scope>NUCLEOTIDE SEQUENCE [LARGE SCALE GENOMIC DNA]</scope>
    <source>
        <strain evidence="1 2">1007-1-F #10</strain>
    </source>
</reference>
<dbReference type="Proteomes" id="UP000022433">
    <property type="component" value="Unassembled WGS sequence"/>
</dbReference>
<proteinExistence type="predicted"/>
<evidence type="ECO:0000313" key="1">
    <source>
        <dbReference type="EMBL" id="EYA15823.1"/>
    </source>
</evidence>
<dbReference type="Gene3D" id="2.40.160.10">
    <property type="entry name" value="Porin"/>
    <property type="match status" value="1"/>
</dbReference>
<dbReference type="Pfam" id="PF07396">
    <property type="entry name" value="Porin_O_P"/>
    <property type="match status" value="1"/>
</dbReference>
<dbReference type="EMBL" id="JGEA01000014">
    <property type="protein sequence ID" value="EYA15823.1"/>
    <property type="molecule type" value="Genomic_DNA"/>
</dbReference>
<comment type="caution">
    <text evidence="1">The sequence shown here is derived from an EMBL/GenBank/DDBJ whole genome shotgun (WGS) entry which is preliminary data.</text>
</comment>
<dbReference type="SUPFAM" id="SSF56935">
    <property type="entry name" value="Porins"/>
    <property type="match status" value="1"/>
</dbReference>
<evidence type="ECO:0000313" key="2">
    <source>
        <dbReference type="Proteomes" id="UP000022433"/>
    </source>
</evidence>
<dbReference type="AlphaFoldDB" id="A0AAN4N230"/>
<dbReference type="InterPro" id="IPR010870">
    <property type="entry name" value="Porin_O/P"/>
</dbReference>
<organism evidence="1 2">
    <name type="scientific">Bacteroides fragilis str. 1007-1-F #10</name>
    <dbReference type="NCBI Taxonomy" id="1339295"/>
    <lineage>
        <taxon>Bacteria</taxon>
        <taxon>Pseudomonadati</taxon>
        <taxon>Bacteroidota</taxon>
        <taxon>Bacteroidia</taxon>
        <taxon>Bacteroidales</taxon>
        <taxon>Bacteroidaceae</taxon>
        <taxon>Bacteroides</taxon>
    </lineage>
</organism>